<evidence type="ECO:0000256" key="1">
    <source>
        <dbReference type="ARBA" id="ARBA00009275"/>
    </source>
</evidence>
<dbReference type="PANTHER" id="PTHR10060:SF15">
    <property type="entry name" value="DEOXYRIBONUCLEASE TATDN1"/>
    <property type="match status" value="1"/>
</dbReference>
<evidence type="ECO:0000256" key="4">
    <source>
        <dbReference type="ARBA" id="ARBA00022801"/>
    </source>
</evidence>
<feature type="compositionally biased region" description="Basic residues" evidence="5">
    <location>
        <begin position="388"/>
        <end position="398"/>
    </location>
</feature>
<sequence>MGGFGAPDRGGSREGKKSLRGNKQAIQKLVKDEQKGHVKAVPRPTVSEKPPPAVPPAEGEVALVDAAAQLASRQFDRDQFKVLQRAASSGVGPIITYTTDDSKLEALVRTAKENAGQVYCMVGVHSDNIKRANDRLSPTRLEQLKDLALEAGCVAVLAGLAFRDVGIRYAQERALSEQMALAAGVGLPLVLYEVRASEALVERITEFRSSGAGEGRAAVVPIAIFNFAGSGEELAAYLALGCYIILTGRVCDSTERGEQLRELATAIPRHRLILASDSPFTTPQNIPDVFMREGRNEPSNLPYVLGALAPALGLSAAELAASTRRNTLLFFGIQEAAEAAAAAAAEAAEATAATVTATAATVAAPCAGGQAAAAIDPEMIPSPPPLHQHQHQHQHQHHAPPVSAQRTVKAEGLSPVGAGRKGPSLELVGEEEDDEDGDERGSGGASSSARAANLFALMQLREDGNCDGDGEGAKVEEEAEDADGDDGAERTGGGASTSFKSGDGAVAAAKRGGTRGGKAGPQSQPRNFVAEYAAAAAAKGPVTGPRVSYSCRGCRSILFTEADAEGHRDEERALFAASKPRKKGRGRQGNDLEASLCSMHFLRKSLPWMEMCLQTEGPQVGEGKLVCPTCAAKLGKWAAGPGATGVQCSCGVVVPAPAYAVLRARLDILDAQLDIASAVQSSLKAYAEEEGAMGGSSSSSSSSGDEGSGTRKKRPKQRRNKTANFSSFRNKNFGFSLKQQRQLAESVTAGTAEGISGANGAGGLGAVREESD</sequence>
<protein>
    <recommendedName>
        <fullName evidence="8">TatD related DNase</fullName>
    </recommendedName>
</protein>
<evidence type="ECO:0008006" key="8">
    <source>
        <dbReference type="Google" id="ProtNLM"/>
    </source>
</evidence>
<gene>
    <name evidence="6" type="ORF">VaNZ11_013208</name>
</gene>
<accession>A0ABQ5SFW6</accession>
<evidence type="ECO:0000256" key="3">
    <source>
        <dbReference type="ARBA" id="ARBA00022723"/>
    </source>
</evidence>
<comment type="caution">
    <text evidence="6">The sequence shown here is derived from an EMBL/GenBank/DDBJ whole genome shotgun (WGS) entry which is preliminary data.</text>
</comment>
<dbReference type="InterPro" id="IPR001130">
    <property type="entry name" value="TatD-like"/>
</dbReference>
<feature type="region of interest" description="Disordered" evidence="5">
    <location>
        <begin position="690"/>
        <end position="733"/>
    </location>
</feature>
<evidence type="ECO:0000256" key="5">
    <source>
        <dbReference type="SAM" id="MobiDB-lite"/>
    </source>
</evidence>
<proteinExistence type="inferred from homology"/>
<evidence type="ECO:0000313" key="6">
    <source>
        <dbReference type="EMBL" id="GLI68755.1"/>
    </source>
</evidence>
<evidence type="ECO:0000313" key="7">
    <source>
        <dbReference type="Proteomes" id="UP001165090"/>
    </source>
</evidence>
<feature type="region of interest" description="Disordered" evidence="5">
    <location>
        <begin position="1"/>
        <end position="57"/>
    </location>
</feature>
<keyword evidence="7" id="KW-1185">Reference proteome</keyword>
<organism evidence="6 7">
    <name type="scientific">Volvox africanus</name>
    <dbReference type="NCBI Taxonomy" id="51714"/>
    <lineage>
        <taxon>Eukaryota</taxon>
        <taxon>Viridiplantae</taxon>
        <taxon>Chlorophyta</taxon>
        <taxon>core chlorophytes</taxon>
        <taxon>Chlorophyceae</taxon>
        <taxon>CS clade</taxon>
        <taxon>Chlamydomonadales</taxon>
        <taxon>Volvocaceae</taxon>
        <taxon>Volvox</taxon>
    </lineage>
</organism>
<feature type="compositionally biased region" description="Basic residues" evidence="5">
    <location>
        <begin position="710"/>
        <end position="721"/>
    </location>
</feature>
<name>A0ABQ5SFW6_9CHLO</name>
<dbReference type="Pfam" id="PF01026">
    <property type="entry name" value="TatD_DNase"/>
    <property type="match status" value="1"/>
</dbReference>
<dbReference type="InterPro" id="IPR050891">
    <property type="entry name" value="TatD-type_Hydrolase"/>
</dbReference>
<keyword evidence="4" id="KW-0378">Hydrolase</keyword>
<feature type="compositionally biased region" description="Acidic residues" evidence="5">
    <location>
        <begin position="477"/>
        <end position="486"/>
    </location>
</feature>
<dbReference type="Gene3D" id="3.20.20.140">
    <property type="entry name" value="Metal-dependent hydrolases"/>
    <property type="match status" value="1"/>
</dbReference>
<dbReference type="SUPFAM" id="SSF51556">
    <property type="entry name" value="Metallo-dependent hydrolases"/>
    <property type="match status" value="1"/>
</dbReference>
<feature type="region of interest" description="Disordered" evidence="5">
    <location>
        <begin position="746"/>
        <end position="772"/>
    </location>
</feature>
<feature type="compositionally biased region" description="Acidic residues" evidence="5">
    <location>
        <begin position="428"/>
        <end position="438"/>
    </location>
</feature>
<evidence type="ECO:0000256" key="2">
    <source>
        <dbReference type="ARBA" id="ARBA00022722"/>
    </source>
</evidence>
<comment type="similarity">
    <text evidence="1">Belongs to the metallo-dependent hydrolases superfamily. TatD-type hydrolase family.</text>
</comment>
<feature type="region of interest" description="Disordered" evidence="5">
    <location>
        <begin position="376"/>
        <end position="448"/>
    </location>
</feature>
<dbReference type="EMBL" id="BSDZ01000080">
    <property type="protein sequence ID" value="GLI68755.1"/>
    <property type="molecule type" value="Genomic_DNA"/>
</dbReference>
<keyword evidence="3" id="KW-0479">Metal-binding</keyword>
<dbReference type="PANTHER" id="PTHR10060">
    <property type="entry name" value="TATD FAMILY DEOXYRIBONUCLEASE"/>
    <property type="match status" value="1"/>
</dbReference>
<dbReference type="Proteomes" id="UP001165090">
    <property type="component" value="Unassembled WGS sequence"/>
</dbReference>
<dbReference type="InterPro" id="IPR032466">
    <property type="entry name" value="Metal_Hydrolase"/>
</dbReference>
<feature type="compositionally biased region" description="Low complexity" evidence="5">
    <location>
        <begin position="695"/>
        <end position="705"/>
    </location>
</feature>
<reference evidence="6 7" key="1">
    <citation type="journal article" date="2023" name="IScience">
        <title>Expanded male sex-determining region conserved during the evolution of homothallism in the green alga Volvox.</title>
        <authorList>
            <person name="Yamamoto K."/>
            <person name="Matsuzaki R."/>
            <person name="Mahakham W."/>
            <person name="Heman W."/>
            <person name="Sekimoto H."/>
            <person name="Kawachi M."/>
            <person name="Minakuchi Y."/>
            <person name="Toyoda A."/>
            <person name="Nozaki H."/>
        </authorList>
    </citation>
    <scope>NUCLEOTIDE SEQUENCE [LARGE SCALE GENOMIC DNA]</scope>
    <source>
        <strain evidence="6 7">NIES-4468</strain>
    </source>
</reference>
<keyword evidence="2" id="KW-0540">Nuclease</keyword>
<feature type="region of interest" description="Disordered" evidence="5">
    <location>
        <begin position="462"/>
        <end position="524"/>
    </location>
</feature>